<feature type="signal peptide" evidence="1">
    <location>
        <begin position="1"/>
        <end position="26"/>
    </location>
</feature>
<dbReference type="RefSeq" id="WP_253965633.1">
    <property type="nucleotide sequence ID" value="NZ_JALHBS010000107.1"/>
</dbReference>
<comment type="caution">
    <text evidence="2">The sequence shown here is derived from an EMBL/GenBank/DDBJ whole genome shotgun (WGS) entry which is preliminary data.</text>
</comment>
<gene>
    <name evidence="2" type="ORF">MJ956_17010</name>
</gene>
<organism evidence="2 3">
    <name type="scientific">Aurantimonas marianensis</name>
    <dbReference type="NCBI Taxonomy" id="2920428"/>
    <lineage>
        <taxon>Bacteria</taxon>
        <taxon>Pseudomonadati</taxon>
        <taxon>Pseudomonadota</taxon>
        <taxon>Alphaproteobacteria</taxon>
        <taxon>Hyphomicrobiales</taxon>
        <taxon>Aurantimonadaceae</taxon>
        <taxon>Aurantimonas</taxon>
    </lineage>
</organism>
<keyword evidence="1" id="KW-0732">Signal</keyword>
<name>A0A9X2KJN4_9HYPH</name>
<evidence type="ECO:0000256" key="1">
    <source>
        <dbReference type="SAM" id="SignalP"/>
    </source>
</evidence>
<protein>
    <submittedName>
        <fullName evidence="2">Uncharacterized protein</fullName>
    </submittedName>
</protein>
<dbReference type="AlphaFoldDB" id="A0A9X2KJN4"/>
<sequence>MLKNMMMTAAAGALLCGASLVTPALADQHEAPIKEMVEAKLKAALNDPVVIAAIKAQNEKNASVSQADIDALDQKWRGEVEAGGGAMVDETLSSELSSYLKKVKDDQQGALTELFVMDAKGLNVGQSDPTSDYWQGDEAKWQKTFSVGPDAVFVDEVEQDESTQQLQSQASFTINDPETGEPIGAATAGINLDMLGM</sequence>
<reference evidence="2" key="1">
    <citation type="submission" date="2022-03" db="EMBL/GenBank/DDBJ databases">
        <title>Aurantimonas Liuensis sp. Nov., isolated from the hadal seawater of the Mariana Trench.</title>
        <authorList>
            <person name="Liu R."/>
        </authorList>
    </citation>
    <scope>NUCLEOTIDE SEQUENCE</scope>
    <source>
        <strain evidence="2">LRZ36</strain>
    </source>
</reference>
<evidence type="ECO:0000313" key="3">
    <source>
        <dbReference type="Proteomes" id="UP001155220"/>
    </source>
</evidence>
<dbReference type="EMBL" id="JALHBS010000107">
    <property type="protein sequence ID" value="MCP3056832.1"/>
    <property type="molecule type" value="Genomic_DNA"/>
</dbReference>
<evidence type="ECO:0000313" key="2">
    <source>
        <dbReference type="EMBL" id="MCP3056832.1"/>
    </source>
</evidence>
<proteinExistence type="predicted"/>
<dbReference type="Proteomes" id="UP001155220">
    <property type="component" value="Unassembled WGS sequence"/>
</dbReference>
<keyword evidence="3" id="KW-1185">Reference proteome</keyword>
<accession>A0A9X2KJN4</accession>
<feature type="chain" id="PRO_5040767311" evidence="1">
    <location>
        <begin position="27"/>
        <end position="197"/>
    </location>
</feature>